<name>A0A1T4MBF1_9HYPH</name>
<dbReference type="InterPro" id="IPR011102">
    <property type="entry name" value="Sig_transdc_His_kinase_HWE"/>
</dbReference>
<dbReference type="EMBL" id="FUXL01000002">
    <property type="protein sequence ID" value="SJZ64034.1"/>
    <property type="molecule type" value="Genomic_DNA"/>
</dbReference>
<accession>A0A1T4MBF1</accession>
<dbReference type="SMART" id="SM00911">
    <property type="entry name" value="HWE_HK"/>
    <property type="match status" value="1"/>
</dbReference>
<protein>
    <recommendedName>
        <fullName evidence="2">histidine kinase</fullName>
        <ecNumber evidence="2">2.7.13.3</ecNumber>
    </recommendedName>
</protein>
<evidence type="ECO:0000256" key="7">
    <source>
        <dbReference type="ARBA" id="ARBA00022840"/>
    </source>
</evidence>
<dbReference type="Pfam" id="PF05227">
    <property type="entry name" value="CHASE3"/>
    <property type="match status" value="1"/>
</dbReference>
<dbReference type="CDD" id="cd19410">
    <property type="entry name" value="HK9-like_sensor"/>
    <property type="match status" value="1"/>
</dbReference>
<evidence type="ECO:0000313" key="10">
    <source>
        <dbReference type="EMBL" id="SJZ64034.1"/>
    </source>
</evidence>
<keyword evidence="11" id="KW-1185">Reference proteome</keyword>
<evidence type="ECO:0000256" key="3">
    <source>
        <dbReference type="ARBA" id="ARBA00022553"/>
    </source>
</evidence>
<reference evidence="10 11" key="1">
    <citation type="submission" date="2017-02" db="EMBL/GenBank/DDBJ databases">
        <authorList>
            <person name="Peterson S.W."/>
        </authorList>
    </citation>
    <scope>NUCLEOTIDE SEQUENCE [LARGE SCALE GENOMIC DNA]</scope>
    <source>
        <strain evidence="10 11">USBA 369</strain>
    </source>
</reference>
<dbReference type="Gene3D" id="3.30.565.10">
    <property type="entry name" value="Histidine kinase-like ATPase, C-terminal domain"/>
    <property type="match status" value="1"/>
</dbReference>
<evidence type="ECO:0000256" key="8">
    <source>
        <dbReference type="SAM" id="Phobius"/>
    </source>
</evidence>
<evidence type="ECO:0000256" key="4">
    <source>
        <dbReference type="ARBA" id="ARBA00022679"/>
    </source>
</evidence>
<keyword evidence="4" id="KW-0808">Transferase</keyword>
<keyword evidence="7" id="KW-0067">ATP-binding</keyword>
<dbReference type="EC" id="2.7.13.3" evidence="2"/>
<evidence type="ECO:0000313" key="11">
    <source>
        <dbReference type="Proteomes" id="UP000190135"/>
    </source>
</evidence>
<keyword evidence="5" id="KW-0547">Nucleotide-binding</keyword>
<dbReference type="Pfam" id="PF07536">
    <property type="entry name" value="HWE_HK"/>
    <property type="match status" value="1"/>
</dbReference>
<dbReference type="RefSeq" id="WP_165690762.1">
    <property type="nucleotide sequence ID" value="NZ_FUXL01000002.1"/>
</dbReference>
<dbReference type="InterPro" id="IPR036890">
    <property type="entry name" value="HATPase_C_sf"/>
</dbReference>
<dbReference type="PANTHER" id="PTHR41523">
    <property type="entry name" value="TWO-COMPONENT SYSTEM SENSOR PROTEIN"/>
    <property type="match status" value="1"/>
</dbReference>
<evidence type="ECO:0000256" key="2">
    <source>
        <dbReference type="ARBA" id="ARBA00012438"/>
    </source>
</evidence>
<feature type="transmembrane region" description="Helical" evidence="8">
    <location>
        <begin position="183"/>
        <end position="201"/>
    </location>
</feature>
<proteinExistence type="predicted"/>
<keyword evidence="8" id="KW-0812">Transmembrane</keyword>
<dbReference type="GO" id="GO:0004673">
    <property type="term" value="F:protein histidine kinase activity"/>
    <property type="evidence" value="ECO:0007669"/>
    <property type="project" value="UniProtKB-EC"/>
</dbReference>
<comment type="catalytic activity">
    <reaction evidence="1">
        <text>ATP + protein L-histidine = ADP + protein N-phospho-L-histidine.</text>
        <dbReference type="EC" id="2.7.13.3"/>
    </reaction>
</comment>
<keyword evidence="8" id="KW-0472">Membrane</keyword>
<feature type="domain" description="Signal transduction histidine kinase HWE region" evidence="9">
    <location>
        <begin position="231"/>
        <end position="313"/>
    </location>
</feature>
<organism evidence="10 11">
    <name type="scientific">Consotaella salsifontis</name>
    <dbReference type="NCBI Taxonomy" id="1365950"/>
    <lineage>
        <taxon>Bacteria</taxon>
        <taxon>Pseudomonadati</taxon>
        <taxon>Pseudomonadota</taxon>
        <taxon>Alphaproteobacteria</taxon>
        <taxon>Hyphomicrobiales</taxon>
        <taxon>Aurantimonadaceae</taxon>
        <taxon>Consotaella</taxon>
    </lineage>
</organism>
<keyword evidence="8" id="KW-1133">Transmembrane helix</keyword>
<evidence type="ECO:0000256" key="5">
    <source>
        <dbReference type="ARBA" id="ARBA00022741"/>
    </source>
</evidence>
<feature type="transmembrane region" description="Helical" evidence="8">
    <location>
        <begin position="6"/>
        <end position="26"/>
    </location>
</feature>
<evidence type="ECO:0000259" key="9">
    <source>
        <dbReference type="SMART" id="SM00911"/>
    </source>
</evidence>
<dbReference type="Proteomes" id="UP000190135">
    <property type="component" value="Unassembled WGS sequence"/>
</dbReference>
<keyword evidence="6 10" id="KW-0418">Kinase</keyword>
<sequence length="420" mass="46356">MTASTLSRLIILVVCLFLAGIIVLLFQTTAAEQRAREQAEATTRSLVMLRRSLSIGLETETGQRGYLLTLEPRYLEPYLRGQDTWLAAIDELRRSLSLTPEQAAKVDRIRELAREKLKEEADTIALAKQGRVEEAIAVVRSDAGKKIMDEIRNLTIALEEEEQTLVTQRLTEAAVIETRTWPILYLLVGGILVLVVIGFWLEKRSALAEMSAHEADALRAASERSDLLARELNHRVKNLFAVILSIVSLSGRGETNVKRAVEKISDRIHALSIAHAVSQGQLEAKTVPLADVVKATIEPYSESGAAISMDGPDVVLPVRAITPFGLFVHELATNAAKYGALSEEGGRLDISWSLDAEGAETKVRFLWWESSSRQVPEKAPLDGFGSLMMTQSARQLKGRGDRRWHESGIVAELVFPLSES</sequence>
<dbReference type="PANTHER" id="PTHR41523:SF8">
    <property type="entry name" value="ETHYLENE RESPONSE SENSOR PROTEIN"/>
    <property type="match status" value="1"/>
</dbReference>
<dbReference type="AlphaFoldDB" id="A0A1T4MBF1"/>
<dbReference type="InterPro" id="IPR007891">
    <property type="entry name" value="CHASE3"/>
</dbReference>
<dbReference type="STRING" id="1365950.SAMN05428963_10246"/>
<dbReference type="GO" id="GO:0005524">
    <property type="term" value="F:ATP binding"/>
    <property type="evidence" value="ECO:0007669"/>
    <property type="project" value="UniProtKB-KW"/>
</dbReference>
<gene>
    <name evidence="10" type="ORF">SAMN05428963_10246</name>
</gene>
<evidence type="ECO:0000256" key="1">
    <source>
        <dbReference type="ARBA" id="ARBA00000085"/>
    </source>
</evidence>
<evidence type="ECO:0000256" key="6">
    <source>
        <dbReference type="ARBA" id="ARBA00022777"/>
    </source>
</evidence>
<keyword evidence="3" id="KW-0597">Phosphoprotein</keyword>